<evidence type="ECO:0000313" key="5">
    <source>
        <dbReference type="EMBL" id="MCS5725562.1"/>
    </source>
</evidence>
<dbReference type="InterPro" id="IPR000683">
    <property type="entry name" value="Gfo/Idh/MocA-like_OxRdtase_N"/>
</dbReference>
<name>A0AA41XCB3_9MICO</name>
<dbReference type="AlphaFoldDB" id="A0AA41XCB3"/>
<dbReference type="InterPro" id="IPR036291">
    <property type="entry name" value="NAD(P)-bd_dom_sf"/>
</dbReference>
<comment type="caution">
    <text evidence="5">The sequence shown here is derived from an EMBL/GenBank/DDBJ whole genome shotgun (WGS) entry which is preliminary data.</text>
</comment>
<dbReference type="Pfam" id="PF01408">
    <property type="entry name" value="GFO_IDH_MocA"/>
    <property type="match status" value="1"/>
</dbReference>
<evidence type="ECO:0000256" key="2">
    <source>
        <dbReference type="ARBA" id="ARBA00023027"/>
    </source>
</evidence>
<reference evidence="5" key="1">
    <citation type="submission" date="2022-08" db="EMBL/GenBank/DDBJ databases">
        <authorList>
            <person name="Deng Y."/>
            <person name="Han X.-F."/>
            <person name="Zhang Y.-Q."/>
        </authorList>
    </citation>
    <scope>NUCLEOTIDE SEQUENCE</scope>
    <source>
        <strain evidence="5">CPCC 203407</strain>
    </source>
</reference>
<dbReference type="SUPFAM" id="SSF51735">
    <property type="entry name" value="NAD(P)-binding Rossmann-fold domains"/>
    <property type="match status" value="1"/>
</dbReference>
<evidence type="ECO:0000259" key="3">
    <source>
        <dbReference type="Pfam" id="PF01408"/>
    </source>
</evidence>
<dbReference type="GO" id="GO:0016491">
    <property type="term" value="F:oxidoreductase activity"/>
    <property type="evidence" value="ECO:0007669"/>
    <property type="project" value="UniProtKB-KW"/>
</dbReference>
<dbReference type="Gene3D" id="3.40.50.720">
    <property type="entry name" value="NAD(P)-binding Rossmann-like Domain"/>
    <property type="match status" value="1"/>
</dbReference>
<dbReference type="GO" id="GO:0000166">
    <property type="term" value="F:nucleotide binding"/>
    <property type="evidence" value="ECO:0007669"/>
    <property type="project" value="InterPro"/>
</dbReference>
<dbReference type="PANTHER" id="PTHR43818">
    <property type="entry name" value="BCDNA.GH03377"/>
    <property type="match status" value="1"/>
</dbReference>
<keyword evidence="6" id="KW-1185">Reference proteome</keyword>
<feature type="domain" description="Gfo/Idh/MocA-like oxidoreductase N-terminal" evidence="3">
    <location>
        <begin position="4"/>
        <end position="123"/>
    </location>
</feature>
<dbReference type="SUPFAM" id="SSF55347">
    <property type="entry name" value="Glyceraldehyde-3-phosphate dehydrogenase-like, C-terminal domain"/>
    <property type="match status" value="1"/>
</dbReference>
<proteinExistence type="predicted"/>
<dbReference type="PANTHER" id="PTHR43818:SF11">
    <property type="entry name" value="BCDNA.GH03377"/>
    <property type="match status" value="1"/>
</dbReference>
<keyword evidence="2" id="KW-0520">NAD</keyword>
<dbReference type="InterPro" id="IPR055170">
    <property type="entry name" value="GFO_IDH_MocA-like_dom"/>
</dbReference>
<protein>
    <submittedName>
        <fullName evidence="5">Gfo/Idh/MocA family oxidoreductase</fullName>
    </submittedName>
</protein>
<feature type="domain" description="GFO/IDH/MocA-like oxidoreductase" evidence="4">
    <location>
        <begin position="131"/>
        <end position="240"/>
    </location>
</feature>
<dbReference type="Pfam" id="PF22725">
    <property type="entry name" value="GFO_IDH_MocA_C3"/>
    <property type="match status" value="1"/>
</dbReference>
<evidence type="ECO:0000313" key="6">
    <source>
        <dbReference type="Proteomes" id="UP001165587"/>
    </source>
</evidence>
<keyword evidence="1" id="KW-0560">Oxidoreductase</keyword>
<organism evidence="5 6">
    <name type="scientific">Herbiconiux oxytropis</name>
    <dbReference type="NCBI Taxonomy" id="2970915"/>
    <lineage>
        <taxon>Bacteria</taxon>
        <taxon>Bacillati</taxon>
        <taxon>Actinomycetota</taxon>
        <taxon>Actinomycetes</taxon>
        <taxon>Micrococcales</taxon>
        <taxon>Microbacteriaceae</taxon>
        <taxon>Herbiconiux</taxon>
    </lineage>
</organism>
<accession>A0AA41XCB3</accession>
<evidence type="ECO:0000256" key="1">
    <source>
        <dbReference type="ARBA" id="ARBA00023002"/>
    </source>
</evidence>
<gene>
    <name evidence="5" type="ORF">N1028_06600</name>
</gene>
<dbReference type="RefSeq" id="WP_259526075.1">
    <property type="nucleotide sequence ID" value="NZ_JANLCK010000003.1"/>
</dbReference>
<evidence type="ECO:0000259" key="4">
    <source>
        <dbReference type="Pfam" id="PF22725"/>
    </source>
</evidence>
<dbReference type="EMBL" id="JANLCK010000003">
    <property type="protein sequence ID" value="MCS5725562.1"/>
    <property type="molecule type" value="Genomic_DNA"/>
</dbReference>
<dbReference type="InterPro" id="IPR050463">
    <property type="entry name" value="Gfo/Idh/MocA_oxidrdct_glycsds"/>
</dbReference>
<sequence length="332" mass="34298">MPPRLGVIGAGFHASTNILPSMGLAGQPIAALATRDVERSRAALLRFGSEGTPYGSASELLADASLDAVVIVAQPADQLRLTLEALAAGKHVFVDKPLGLTPAEAQTAADAAAAAERIAVVGFMKRHAPIYRQLRSVMTDGALGTLRSFSLEFACDSTPFCRDDEEFVTLAAIHMIDLTRFLFGEAVSVSAISTSEGSHVALSAAIRFDSGIAGTLSLAGVPSRTSETERLVVTGDRGHATTLDNAELRLHRLAPDDAAPTSTSLTERTEAFTPAESAMSGTARDLHLRGFVAELAAFSAAVDGAAAGGEAPTAADNAATMTLCDTLLAATH</sequence>
<dbReference type="Proteomes" id="UP001165587">
    <property type="component" value="Unassembled WGS sequence"/>
</dbReference>
<dbReference type="Gene3D" id="3.30.360.10">
    <property type="entry name" value="Dihydrodipicolinate Reductase, domain 2"/>
    <property type="match status" value="1"/>
</dbReference>